<comment type="caution">
    <text evidence="3">The sequence shown here is derived from an EMBL/GenBank/DDBJ whole genome shotgun (WGS) entry which is preliminary data.</text>
</comment>
<protein>
    <submittedName>
        <fullName evidence="3">Uncharacterized protein</fullName>
    </submittedName>
</protein>
<dbReference type="EMBL" id="CAUYUJ010007828">
    <property type="protein sequence ID" value="CAK0822100.1"/>
    <property type="molecule type" value="Genomic_DNA"/>
</dbReference>
<evidence type="ECO:0000313" key="4">
    <source>
        <dbReference type="Proteomes" id="UP001189429"/>
    </source>
</evidence>
<sequence>MAARGILDSVGFEKGRVGSGEKEVGYHIRESSLRGLLGSVMVILMVMAAMVIFMVYDIRLERKSSHRDKRVQEHHAASKLARVQMELWAQYRGDVQESREASRLMAALQNSYTDFKPQLQAAVADVAKETGLNPDKAADFADRILHVVADLQNDNVAHAKKLVDHLVKEGTKGGKLERRAEEHLLSQVTEEVDHIGEDRRAGIAQEVEDASVGAGGAGAMEPAGADELDPLRAVLQGFWSAFEDYEVAFGGKIRQSFQNGSPLYKELAGLQHKIATWKVFPPTEQDVVRKLDSLGLPREGLRGGLLTAKEVVEELVMVPVVPSAELAGLQVKWKAGKMGSVPVLRRLLELRNKSMLPSSWLQQGIGHAAEQKVEQRGGGAEGRAGTPRRRERRSAAQRGRACGGRGDAGAGAGAG</sequence>
<organism evidence="3 4">
    <name type="scientific">Prorocentrum cordatum</name>
    <dbReference type="NCBI Taxonomy" id="2364126"/>
    <lineage>
        <taxon>Eukaryota</taxon>
        <taxon>Sar</taxon>
        <taxon>Alveolata</taxon>
        <taxon>Dinophyceae</taxon>
        <taxon>Prorocentrales</taxon>
        <taxon>Prorocentraceae</taxon>
        <taxon>Prorocentrum</taxon>
    </lineage>
</organism>
<gene>
    <name evidence="3" type="ORF">PCOR1329_LOCUS23203</name>
</gene>
<feature type="region of interest" description="Disordered" evidence="1">
    <location>
        <begin position="367"/>
        <end position="415"/>
    </location>
</feature>
<keyword evidence="4" id="KW-1185">Reference proteome</keyword>
<evidence type="ECO:0000256" key="2">
    <source>
        <dbReference type="SAM" id="Phobius"/>
    </source>
</evidence>
<evidence type="ECO:0000313" key="3">
    <source>
        <dbReference type="EMBL" id="CAK0822100.1"/>
    </source>
</evidence>
<evidence type="ECO:0000256" key="1">
    <source>
        <dbReference type="SAM" id="MobiDB-lite"/>
    </source>
</evidence>
<feature type="transmembrane region" description="Helical" evidence="2">
    <location>
        <begin position="36"/>
        <end position="56"/>
    </location>
</feature>
<feature type="compositionally biased region" description="Gly residues" evidence="1">
    <location>
        <begin position="401"/>
        <end position="415"/>
    </location>
</feature>
<feature type="non-terminal residue" evidence="3">
    <location>
        <position position="415"/>
    </location>
</feature>
<keyword evidence="2" id="KW-0472">Membrane</keyword>
<keyword evidence="2" id="KW-1133">Transmembrane helix</keyword>
<name>A0ABN9RS49_9DINO</name>
<keyword evidence="2" id="KW-0812">Transmembrane</keyword>
<accession>A0ABN9RS49</accession>
<dbReference type="Proteomes" id="UP001189429">
    <property type="component" value="Unassembled WGS sequence"/>
</dbReference>
<proteinExistence type="predicted"/>
<reference evidence="3" key="1">
    <citation type="submission" date="2023-10" db="EMBL/GenBank/DDBJ databases">
        <authorList>
            <person name="Chen Y."/>
            <person name="Shah S."/>
            <person name="Dougan E. K."/>
            <person name="Thang M."/>
            <person name="Chan C."/>
        </authorList>
    </citation>
    <scope>NUCLEOTIDE SEQUENCE [LARGE SCALE GENOMIC DNA]</scope>
</reference>